<reference evidence="2 3" key="1">
    <citation type="submission" date="2019-10" db="EMBL/GenBank/DDBJ databases">
        <title>Genome diversity of Sutterella seckii.</title>
        <authorList>
            <person name="Chaplin A.V."/>
            <person name="Sokolova S.R."/>
            <person name="Mosin K.A."/>
            <person name="Ivanova E.L."/>
            <person name="Kochetkova T.O."/>
            <person name="Goltsov A.Y."/>
            <person name="Trofimov D.Y."/>
            <person name="Efimov B.A."/>
        </authorList>
    </citation>
    <scope>NUCLEOTIDE SEQUENCE [LARGE SCALE GENOMIC DNA]</scope>
    <source>
        <strain evidence="2 3">ASD393</strain>
    </source>
</reference>
<gene>
    <name evidence="2" type="ORF">GBM95_05460</name>
</gene>
<sequence length="270" mass="29492">MYKGRGHNLPRSIAALRTVKRAFAACAVMAIVLGIVASLDSLIAGLRAPEGEIALVPGTSEMISGTLPDQKASNLLIRITPITPSISVESLRFSSSAIRSDMRWHASISASKDARPGDYSIIAEDPGEADRHSMRRWTLKLYPSLDEYREHSYSLFMRFFGTDSLQLALRSFAVFLVSSISLLLLVYFGGRSLAKQGYCRVYYARTEGNDTMLYCIDSESLLSDQHSYPVFSAAGQLLGLADVTARGTRHCVLKLYAAQARAGCLVAVTP</sequence>
<dbReference type="OrthoDB" id="9156073at2"/>
<name>A0A6I1EL52_9BURK</name>
<keyword evidence="1" id="KW-1133">Transmembrane helix</keyword>
<evidence type="ECO:0000313" key="2">
    <source>
        <dbReference type="EMBL" id="KAB7660966.1"/>
    </source>
</evidence>
<proteinExistence type="predicted"/>
<accession>A0A6I1EL52</accession>
<dbReference type="EMBL" id="WEHX01000025">
    <property type="protein sequence ID" value="KAB7660966.1"/>
    <property type="molecule type" value="Genomic_DNA"/>
</dbReference>
<comment type="caution">
    <text evidence="2">The sequence shown here is derived from an EMBL/GenBank/DDBJ whole genome shotgun (WGS) entry which is preliminary data.</text>
</comment>
<dbReference type="RefSeq" id="WP_152158166.1">
    <property type="nucleotide sequence ID" value="NZ_WEHX01000025.1"/>
</dbReference>
<dbReference type="AlphaFoldDB" id="A0A6I1EL52"/>
<feature type="transmembrane region" description="Helical" evidence="1">
    <location>
        <begin position="167"/>
        <end position="188"/>
    </location>
</feature>
<evidence type="ECO:0000313" key="3">
    <source>
        <dbReference type="Proteomes" id="UP000430564"/>
    </source>
</evidence>
<organism evidence="2 3">
    <name type="scientific">Sutterella seckii</name>
    <dbReference type="NCBI Taxonomy" id="1944635"/>
    <lineage>
        <taxon>Bacteria</taxon>
        <taxon>Pseudomonadati</taxon>
        <taxon>Pseudomonadota</taxon>
        <taxon>Betaproteobacteria</taxon>
        <taxon>Burkholderiales</taxon>
        <taxon>Sutterellaceae</taxon>
        <taxon>Sutterella</taxon>
    </lineage>
</organism>
<dbReference type="Proteomes" id="UP000430564">
    <property type="component" value="Unassembled WGS sequence"/>
</dbReference>
<protein>
    <submittedName>
        <fullName evidence="2">Uncharacterized protein</fullName>
    </submittedName>
</protein>
<evidence type="ECO:0000256" key="1">
    <source>
        <dbReference type="SAM" id="Phobius"/>
    </source>
</evidence>
<keyword evidence="1" id="KW-0812">Transmembrane</keyword>
<feature type="transmembrane region" description="Helical" evidence="1">
    <location>
        <begin position="21"/>
        <end position="39"/>
    </location>
</feature>
<keyword evidence="1" id="KW-0472">Membrane</keyword>